<comment type="function">
    <text evidence="1">Essential component of the TIM23 complex, a complex that mediates the translocation of transit peptide-containing proteins across the mitochondrial inner membrane.</text>
</comment>
<dbReference type="SUPFAM" id="SSF56784">
    <property type="entry name" value="HAD-like"/>
    <property type="match status" value="1"/>
</dbReference>
<dbReference type="EMBL" id="JAPFFF010000075">
    <property type="protein sequence ID" value="KAK8835737.1"/>
    <property type="molecule type" value="Genomic_DNA"/>
</dbReference>
<keyword evidence="1" id="KW-0653">Protein transport</keyword>
<dbReference type="PROSITE" id="PS50969">
    <property type="entry name" value="FCP1"/>
    <property type="match status" value="1"/>
</dbReference>
<comment type="caution">
    <text evidence="3">The sequence shown here is derived from an EMBL/GenBank/DDBJ whole genome shotgun (WGS) entry which is preliminary data.</text>
</comment>
<protein>
    <recommendedName>
        <fullName evidence="1">Mitochondrial import inner membrane translocase subunit TIM50</fullName>
    </recommendedName>
</protein>
<dbReference type="Pfam" id="PF03031">
    <property type="entry name" value="NIF"/>
    <property type="match status" value="1"/>
</dbReference>
<evidence type="ECO:0000313" key="4">
    <source>
        <dbReference type="Proteomes" id="UP001470230"/>
    </source>
</evidence>
<comment type="subunit">
    <text evidence="1">Component of the TIM23 complex.</text>
</comment>
<evidence type="ECO:0000259" key="2">
    <source>
        <dbReference type="PROSITE" id="PS50969"/>
    </source>
</evidence>
<keyword evidence="1" id="KW-0809">Transit peptide</keyword>
<evidence type="ECO:0000313" key="3">
    <source>
        <dbReference type="EMBL" id="KAK8835737.1"/>
    </source>
</evidence>
<feature type="domain" description="FCP1 homology" evidence="2">
    <location>
        <begin position="8"/>
        <end position="166"/>
    </location>
</feature>
<keyword evidence="1" id="KW-0813">Transport</keyword>
<name>A0ABR2GQ87_9EUKA</name>
<sequence>MHKSFSIDFTFRPAIAFDLDDTLVHATPIAPKKVNVHDYFTITVHRRKMYVQKRPNLHNFLERIAKLYDIYFFTSSTPRYANLIIDKIMPDVKNDHRFYRNSCIDNLGYYIKDLNILKRPIKHILLVDDSSGSALKNPKNLVKVRPWNGEKNDTVLKDLSFILESIAFEKDIRTSFIEAVKNGNFDGIGTF</sequence>
<dbReference type="InterPro" id="IPR036412">
    <property type="entry name" value="HAD-like_sf"/>
</dbReference>
<dbReference type="Proteomes" id="UP001470230">
    <property type="component" value="Unassembled WGS sequence"/>
</dbReference>
<gene>
    <name evidence="3" type="ORF">M9Y10_040556</name>
</gene>
<evidence type="ECO:0000256" key="1">
    <source>
        <dbReference type="RuleBase" id="RU365079"/>
    </source>
</evidence>
<keyword evidence="1" id="KW-0496">Mitochondrion</keyword>
<comment type="subcellular location">
    <subcellularLocation>
        <location evidence="1">Mitochondrion inner membrane</location>
        <topology evidence="1">Single-pass membrane protein</topology>
    </subcellularLocation>
</comment>
<keyword evidence="4" id="KW-1185">Reference proteome</keyword>
<reference evidence="3 4" key="1">
    <citation type="submission" date="2024-04" db="EMBL/GenBank/DDBJ databases">
        <title>Tritrichomonas musculus Genome.</title>
        <authorList>
            <person name="Alves-Ferreira E."/>
            <person name="Grigg M."/>
            <person name="Lorenzi H."/>
            <person name="Galac M."/>
        </authorList>
    </citation>
    <scope>NUCLEOTIDE SEQUENCE [LARGE SCALE GENOMIC DNA]</scope>
    <source>
        <strain evidence="3 4">EAF2021</strain>
    </source>
</reference>
<organism evidence="3 4">
    <name type="scientific">Tritrichomonas musculus</name>
    <dbReference type="NCBI Taxonomy" id="1915356"/>
    <lineage>
        <taxon>Eukaryota</taxon>
        <taxon>Metamonada</taxon>
        <taxon>Parabasalia</taxon>
        <taxon>Tritrichomonadida</taxon>
        <taxon>Tritrichomonadidae</taxon>
        <taxon>Tritrichomonas</taxon>
    </lineage>
</organism>
<accession>A0ABR2GQ87</accession>
<dbReference type="SMART" id="SM00577">
    <property type="entry name" value="CPDc"/>
    <property type="match status" value="1"/>
</dbReference>
<dbReference type="InterPro" id="IPR004274">
    <property type="entry name" value="FCP1_dom"/>
</dbReference>
<dbReference type="PANTHER" id="PTHR12210">
    <property type="entry name" value="DULLARD PROTEIN PHOSPHATASE"/>
    <property type="match status" value="1"/>
</dbReference>
<dbReference type="InterPro" id="IPR050365">
    <property type="entry name" value="TIM50"/>
</dbReference>
<proteinExistence type="inferred from homology"/>
<keyword evidence="1" id="KW-0811">Translocation</keyword>
<comment type="similarity">
    <text evidence="1">Belongs to the TIM50 family.</text>
</comment>
<dbReference type="CDD" id="cd07521">
    <property type="entry name" value="HAD_FCP1-like"/>
    <property type="match status" value="1"/>
</dbReference>
<dbReference type="InterPro" id="IPR023214">
    <property type="entry name" value="HAD_sf"/>
</dbReference>
<dbReference type="Gene3D" id="3.40.50.1000">
    <property type="entry name" value="HAD superfamily/HAD-like"/>
    <property type="match status" value="1"/>
</dbReference>